<dbReference type="FunCoup" id="G8JR21">
    <property type="interactions" value="16"/>
</dbReference>
<sequence>MNKVPIKTAKAVPKSLLYRQAKRTGSPTISDGQRANLIIESLRDVGSLFYTSYNDDDEKDAILRHESIVAKLNSGELDVLIRHNYSSMHSAHCCDANLLRAKYPGTPNECELLQGALDEYNSQDWNKIPHMWKQLAYYHGYGSWGPRKGMSFLGRKPEDFFVTTNRELWRCNEVRKDYLKKAAELDPASRFIMLAAAIVAAIALAGDYRRRQDKNATVIEAHFS</sequence>
<dbReference type="RefSeq" id="XP_003645407.1">
    <property type="nucleotide sequence ID" value="XM_003645359.1"/>
</dbReference>
<gene>
    <name evidence="2" type="ordered locus">Ecym_3078</name>
</gene>
<dbReference type="GeneID" id="11470890"/>
<proteinExistence type="predicted"/>
<evidence type="ECO:0000256" key="1">
    <source>
        <dbReference type="SAM" id="Phobius"/>
    </source>
</evidence>
<dbReference type="OrthoDB" id="4069787at2759"/>
<dbReference type="OMA" id="DAMIHRE"/>
<evidence type="ECO:0008006" key="4">
    <source>
        <dbReference type="Google" id="ProtNLM"/>
    </source>
</evidence>
<keyword evidence="3" id="KW-1185">Reference proteome</keyword>
<dbReference type="InParanoid" id="G8JR21"/>
<keyword evidence="1" id="KW-1133">Transmembrane helix</keyword>
<dbReference type="AlphaFoldDB" id="G8JR21"/>
<dbReference type="KEGG" id="erc:Ecym_3078"/>
<reference evidence="3" key="1">
    <citation type="journal article" date="2012" name="G3 (Bethesda)">
        <title>Pichia sorbitophila, an interspecies yeast hybrid reveals early steps of genome resolution following polyploidization.</title>
        <authorList>
            <person name="Leh Louis V."/>
            <person name="Despons L."/>
            <person name="Friedrich A."/>
            <person name="Martin T."/>
            <person name="Durrens P."/>
            <person name="Casaregola S."/>
            <person name="Neuveglise C."/>
            <person name="Fairhead C."/>
            <person name="Marck C."/>
            <person name="Cruz J.A."/>
            <person name="Straub M.L."/>
            <person name="Kugler V."/>
            <person name="Sacerdot C."/>
            <person name="Uzunov Z."/>
            <person name="Thierry A."/>
            <person name="Weiss S."/>
            <person name="Bleykasten C."/>
            <person name="De Montigny J."/>
            <person name="Jacques N."/>
            <person name="Jung P."/>
            <person name="Lemaire M."/>
            <person name="Mallet S."/>
            <person name="Morel G."/>
            <person name="Richard G.F."/>
            <person name="Sarkar A."/>
            <person name="Savel G."/>
            <person name="Schacherer J."/>
            <person name="Seret M.L."/>
            <person name="Talla E."/>
            <person name="Samson G."/>
            <person name="Jubin C."/>
            <person name="Poulain J."/>
            <person name="Vacherie B."/>
            <person name="Barbe V."/>
            <person name="Pelletier E."/>
            <person name="Sherman D.J."/>
            <person name="Westhof E."/>
            <person name="Weissenbach J."/>
            <person name="Baret P.V."/>
            <person name="Wincker P."/>
            <person name="Gaillardin C."/>
            <person name="Dujon B."/>
            <person name="Souciet J.L."/>
        </authorList>
    </citation>
    <scope>NUCLEOTIDE SEQUENCE [LARGE SCALE GENOMIC DNA]</scope>
    <source>
        <strain evidence="3">CBS 270.75 / DBVPG 7215 / KCTC 17166 / NRRL Y-17582</strain>
    </source>
</reference>
<name>G8JR21_ERECY</name>
<dbReference type="EMBL" id="CP002499">
    <property type="protein sequence ID" value="AET38590.1"/>
    <property type="molecule type" value="Genomic_DNA"/>
</dbReference>
<dbReference type="HOGENOM" id="CLU_094335_0_0_1"/>
<keyword evidence="1" id="KW-0472">Membrane</keyword>
<evidence type="ECO:0000313" key="2">
    <source>
        <dbReference type="EMBL" id="AET38590.1"/>
    </source>
</evidence>
<dbReference type="Proteomes" id="UP000006790">
    <property type="component" value="Chromosome 3"/>
</dbReference>
<protein>
    <recommendedName>
        <fullName evidence="4">Genetic interactor of prohibitin 7, mitochondrial</fullName>
    </recommendedName>
</protein>
<dbReference type="eggNOG" id="ENOG502S9BA">
    <property type="taxonomic scope" value="Eukaryota"/>
</dbReference>
<feature type="transmembrane region" description="Helical" evidence="1">
    <location>
        <begin position="188"/>
        <end position="206"/>
    </location>
</feature>
<accession>G8JR21</accession>
<evidence type="ECO:0000313" key="3">
    <source>
        <dbReference type="Proteomes" id="UP000006790"/>
    </source>
</evidence>
<keyword evidence="1" id="KW-0812">Transmembrane</keyword>
<organism evidence="2 3">
    <name type="scientific">Eremothecium cymbalariae (strain CBS 270.75 / DBVPG 7215 / KCTC 17166 / NRRL Y-17582)</name>
    <name type="common">Yeast</name>
    <dbReference type="NCBI Taxonomy" id="931890"/>
    <lineage>
        <taxon>Eukaryota</taxon>
        <taxon>Fungi</taxon>
        <taxon>Dikarya</taxon>
        <taxon>Ascomycota</taxon>
        <taxon>Saccharomycotina</taxon>
        <taxon>Saccharomycetes</taxon>
        <taxon>Saccharomycetales</taxon>
        <taxon>Saccharomycetaceae</taxon>
        <taxon>Eremothecium</taxon>
    </lineage>
</organism>